<evidence type="ECO:0000256" key="10">
    <source>
        <dbReference type="ARBA" id="ARBA00023136"/>
    </source>
</evidence>
<dbReference type="eggNOG" id="COG0472">
    <property type="taxonomic scope" value="Bacteria"/>
</dbReference>
<dbReference type="Proteomes" id="UP000002318">
    <property type="component" value="Chromosome"/>
</dbReference>
<dbReference type="GO" id="GO:0051992">
    <property type="term" value="F:UDP-N-acetylmuramoyl-L-alanyl-D-glutamyl-meso-2,6-diaminopimelyl-D-alanyl-D-alanine:undecaprenyl-phosphate transferase activity"/>
    <property type="evidence" value="ECO:0007669"/>
    <property type="project" value="RHEA"/>
</dbReference>
<keyword evidence="5 13" id="KW-0808">Transferase</keyword>
<evidence type="ECO:0000256" key="13">
    <source>
        <dbReference type="HAMAP-Rule" id="MF_00038"/>
    </source>
</evidence>
<dbReference type="HOGENOM" id="CLU_023982_0_0_12"/>
<accession>E1R5R0</accession>
<dbReference type="UniPathway" id="UPA00219"/>
<evidence type="ECO:0000256" key="14">
    <source>
        <dbReference type="NCBIfam" id="TIGR00445"/>
    </source>
</evidence>
<evidence type="ECO:0000256" key="1">
    <source>
        <dbReference type="ARBA" id="ARBA00004141"/>
    </source>
</evidence>
<keyword evidence="8 13" id="KW-0573">Peptidoglycan synthesis</keyword>
<dbReference type="AlphaFoldDB" id="E1R5R0"/>
<evidence type="ECO:0000256" key="5">
    <source>
        <dbReference type="ARBA" id="ARBA00022679"/>
    </source>
</evidence>
<comment type="catalytic activity">
    <reaction evidence="13">
        <text>UDP-N-acetyl-alpha-D-muramoyl-L-alanyl-gamma-D-glutamyl-meso-2,6-diaminopimeloyl-D-alanyl-D-alanine + di-trans,octa-cis-undecaprenyl phosphate = di-trans,octa-cis-undecaprenyl diphospho-N-acetyl-alpha-D-muramoyl-L-alanyl-D-glutamyl-meso-2,6-diaminopimeloyl-D-alanyl-D-alanine + UMP</text>
        <dbReference type="Rhea" id="RHEA:28386"/>
        <dbReference type="ChEBI" id="CHEBI:57865"/>
        <dbReference type="ChEBI" id="CHEBI:60392"/>
        <dbReference type="ChEBI" id="CHEBI:61386"/>
        <dbReference type="ChEBI" id="CHEBI:61387"/>
        <dbReference type="EC" id="2.7.8.13"/>
    </reaction>
</comment>
<evidence type="ECO:0000313" key="16">
    <source>
        <dbReference type="EMBL" id="ADK80675.1"/>
    </source>
</evidence>
<dbReference type="STRING" id="573413.Spirs_1548"/>
<dbReference type="OrthoDB" id="9805475at2"/>
<evidence type="ECO:0000256" key="12">
    <source>
        <dbReference type="ARBA" id="ARBA00023316"/>
    </source>
</evidence>
<feature type="binding site" evidence="15">
    <location>
        <position position="191"/>
    </location>
    <ligand>
        <name>Mg(2+)</name>
        <dbReference type="ChEBI" id="CHEBI:18420"/>
    </ligand>
</feature>
<keyword evidence="12 13" id="KW-0961">Cell wall biogenesis/degradation</keyword>
<dbReference type="GO" id="GO:0071555">
    <property type="term" value="P:cell wall organization"/>
    <property type="evidence" value="ECO:0007669"/>
    <property type="project" value="UniProtKB-KW"/>
</dbReference>
<evidence type="ECO:0000256" key="15">
    <source>
        <dbReference type="PIRSR" id="PIRSR600715-1"/>
    </source>
</evidence>
<dbReference type="InterPro" id="IPR018480">
    <property type="entry name" value="PNAcMuramoyl-5peptid_Trfase_CS"/>
</dbReference>
<keyword evidence="11 13" id="KW-0131">Cell cycle</keyword>
<feature type="transmembrane region" description="Helical" evidence="13">
    <location>
        <begin position="238"/>
        <end position="255"/>
    </location>
</feature>
<feature type="binding site" evidence="15">
    <location>
        <position position="266"/>
    </location>
    <ligand>
        <name>Mg(2+)</name>
        <dbReference type="ChEBI" id="CHEBI:18420"/>
    </ligand>
</feature>
<dbReference type="NCBIfam" id="TIGR00445">
    <property type="entry name" value="mraY"/>
    <property type="match status" value="1"/>
</dbReference>
<name>E1R5R0_SEDSS</name>
<feature type="transmembrane region" description="Helical" evidence="13">
    <location>
        <begin position="172"/>
        <end position="192"/>
    </location>
</feature>
<keyword evidence="17" id="KW-1185">Reference proteome</keyword>
<dbReference type="EC" id="2.7.8.13" evidence="13 14"/>
<evidence type="ECO:0000256" key="3">
    <source>
        <dbReference type="ARBA" id="ARBA00022519"/>
    </source>
</evidence>
<evidence type="ECO:0000256" key="2">
    <source>
        <dbReference type="ARBA" id="ARBA00005583"/>
    </source>
</evidence>
<dbReference type="PANTHER" id="PTHR22926">
    <property type="entry name" value="PHOSPHO-N-ACETYLMURAMOYL-PENTAPEPTIDE-TRANSFERASE"/>
    <property type="match status" value="1"/>
</dbReference>
<keyword evidence="3 13" id="KW-0997">Cell inner membrane</keyword>
<evidence type="ECO:0000256" key="11">
    <source>
        <dbReference type="ARBA" id="ARBA00023306"/>
    </source>
</evidence>
<comment type="subcellular location">
    <subcellularLocation>
        <location evidence="13">Cell inner membrane</location>
        <topology evidence="13">Multi-pass membrane protein</topology>
    </subcellularLocation>
    <subcellularLocation>
        <location evidence="1">Membrane</location>
        <topology evidence="1">Multi-pass membrane protein</topology>
    </subcellularLocation>
</comment>
<keyword evidence="7 13" id="KW-0133">Cell shape</keyword>
<proteinExistence type="inferred from homology"/>
<dbReference type="RefSeq" id="WP_013254139.1">
    <property type="nucleotide sequence ID" value="NC_014364.1"/>
</dbReference>
<dbReference type="GO" id="GO:0005886">
    <property type="term" value="C:plasma membrane"/>
    <property type="evidence" value="ECO:0007669"/>
    <property type="project" value="UniProtKB-SubCell"/>
</dbReference>
<gene>
    <name evidence="13" type="primary">mraY</name>
    <name evidence="16" type="ordered locus">Spirs_1548</name>
</gene>
<dbReference type="PROSITE" id="PS01347">
    <property type="entry name" value="MRAY_1"/>
    <property type="match status" value="1"/>
</dbReference>
<feature type="transmembrane region" description="Helical" evidence="13">
    <location>
        <begin position="287"/>
        <end position="310"/>
    </location>
</feature>
<dbReference type="CDD" id="cd06852">
    <property type="entry name" value="GT_MraY"/>
    <property type="match status" value="1"/>
</dbReference>
<keyword evidence="13" id="KW-1003">Cell membrane</keyword>
<evidence type="ECO:0000256" key="7">
    <source>
        <dbReference type="ARBA" id="ARBA00022960"/>
    </source>
</evidence>
<evidence type="ECO:0000256" key="9">
    <source>
        <dbReference type="ARBA" id="ARBA00022989"/>
    </source>
</evidence>
<dbReference type="PANTHER" id="PTHR22926:SF5">
    <property type="entry name" value="PHOSPHO-N-ACETYLMURAMOYL-PENTAPEPTIDE-TRANSFERASE HOMOLOG"/>
    <property type="match status" value="1"/>
</dbReference>
<keyword evidence="10 13" id="KW-0472">Membrane</keyword>
<comment type="cofactor">
    <cofactor evidence="13 15">
        <name>Mg(2+)</name>
        <dbReference type="ChEBI" id="CHEBI:18420"/>
    </cofactor>
</comment>
<dbReference type="Pfam" id="PF10555">
    <property type="entry name" value="MraY_sig1"/>
    <property type="match status" value="1"/>
</dbReference>
<feature type="transmembrane region" description="Helical" evidence="13">
    <location>
        <begin position="66"/>
        <end position="90"/>
    </location>
</feature>
<dbReference type="GO" id="GO:0009252">
    <property type="term" value="P:peptidoglycan biosynthetic process"/>
    <property type="evidence" value="ECO:0007669"/>
    <property type="project" value="UniProtKB-UniRule"/>
</dbReference>
<feature type="transmembrane region" description="Helical" evidence="13">
    <location>
        <begin position="26"/>
        <end position="45"/>
    </location>
</feature>
<feature type="transmembrane region" description="Helical" evidence="13">
    <location>
        <begin position="337"/>
        <end position="356"/>
    </location>
</feature>
<keyword evidence="6 13" id="KW-0812">Transmembrane</keyword>
<protein>
    <recommendedName>
        <fullName evidence="13 14">Phospho-N-acetylmuramoyl-pentapeptide-transferase</fullName>
        <ecNumber evidence="13 14">2.7.8.13</ecNumber>
    </recommendedName>
    <alternativeName>
        <fullName evidence="13">UDP-MurNAc-pentapeptide phosphotransferase</fullName>
    </alternativeName>
</protein>
<feature type="transmembrane region" description="Helical" evidence="13">
    <location>
        <begin position="199"/>
        <end position="218"/>
    </location>
</feature>
<dbReference type="GO" id="GO:0051301">
    <property type="term" value="P:cell division"/>
    <property type="evidence" value="ECO:0007669"/>
    <property type="project" value="UniProtKB-KW"/>
</dbReference>
<organism evidence="16 17">
    <name type="scientific">Sediminispirochaeta smaragdinae (strain DSM 11293 / JCM 15392 / SEBR 4228)</name>
    <name type="common">Spirochaeta smaragdinae</name>
    <dbReference type="NCBI Taxonomy" id="573413"/>
    <lineage>
        <taxon>Bacteria</taxon>
        <taxon>Pseudomonadati</taxon>
        <taxon>Spirochaetota</taxon>
        <taxon>Spirochaetia</taxon>
        <taxon>Spirochaetales</taxon>
        <taxon>Spirochaetaceae</taxon>
        <taxon>Sediminispirochaeta</taxon>
    </lineage>
</organism>
<dbReference type="GO" id="GO:0008360">
    <property type="term" value="P:regulation of cell shape"/>
    <property type="evidence" value="ECO:0007669"/>
    <property type="project" value="UniProtKB-KW"/>
</dbReference>
<sequence>MLKELLLPLVSRFSAFNVFQYITFRSAYAAVTALFISFLFGPWLIRKLKNRKAEQVIREDGPATHLAKSGTPTMGGLMILLSLSVSVLLWQDISNSFTWIALISLLGFGLIGFVDDYLKIFRKSSEGLQARFKFSAQVLLSLLIMVVLYINGNAHTTLLYLPFLKNPVLDMGLFYIPFGMLILVGTSNAVNLTDGLDGLASGLILLVGLPFAAISYISGRADFAAYLQIPYLPESAELTVLCFALAGASIGFLWYNAHPAEIFMGDTGSLSLGGVIGVIALMTKKEILLVIIGGVFVLEALSVIIQVVFFKLRGKRVFRMAPLHHHFEKKGWDETKVVVRFWILGGLFTILSLSTLKIQ</sequence>
<feature type="transmembrane region" description="Helical" evidence="13">
    <location>
        <begin position="262"/>
        <end position="281"/>
    </location>
</feature>
<dbReference type="HAMAP" id="MF_00038">
    <property type="entry name" value="MraY"/>
    <property type="match status" value="1"/>
</dbReference>
<dbReference type="EMBL" id="CP002116">
    <property type="protein sequence ID" value="ADK80675.1"/>
    <property type="molecule type" value="Genomic_DNA"/>
</dbReference>
<evidence type="ECO:0000256" key="6">
    <source>
        <dbReference type="ARBA" id="ARBA00022692"/>
    </source>
</evidence>
<dbReference type="Pfam" id="PF00953">
    <property type="entry name" value="Glycos_transf_4"/>
    <property type="match status" value="1"/>
</dbReference>
<evidence type="ECO:0000256" key="8">
    <source>
        <dbReference type="ARBA" id="ARBA00022984"/>
    </source>
</evidence>
<keyword evidence="4 13" id="KW-0132">Cell division</keyword>
<dbReference type="GO" id="GO:0046872">
    <property type="term" value="F:metal ion binding"/>
    <property type="evidence" value="ECO:0007669"/>
    <property type="project" value="UniProtKB-KW"/>
</dbReference>
<dbReference type="GO" id="GO:0008963">
    <property type="term" value="F:phospho-N-acetylmuramoyl-pentapeptide-transferase activity"/>
    <property type="evidence" value="ECO:0007669"/>
    <property type="project" value="UniProtKB-UniRule"/>
</dbReference>
<evidence type="ECO:0000313" key="17">
    <source>
        <dbReference type="Proteomes" id="UP000002318"/>
    </source>
</evidence>
<keyword evidence="9 13" id="KW-1133">Transmembrane helix</keyword>
<keyword evidence="13 15" id="KW-0479">Metal-binding</keyword>
<feature type="transmembrane region" description="Helical" evidence="13">
    <location>
        <begin position="96"/>
        <end position="114"/>
    </location>
</feature>
<reference evidence="16 17" key="1">
    <citation type="journal article" date="2010" name="Stand. Genomic Sci.">
        <title>Complete genome sequence of Spirochaeta smaragdinae type strain (SEBR 4228).</title>
        <authorList>
            <person name="Mavromatis K."/>
            <person name="Yasawong M."/>
            <person name="Chertkov O."/>
            <person name="Lapidus A."/>
            <person name="Lucas S."/>
            <person name="Nolan M."/>
            <person name="Del Rio T.G."/>
            <person name="Tice H."/>
            <person name="Cheng J.F."/>
            <person name="Pitluck S."/>
            <person name="Liolios K."/>
            <person name="Ivanova N."/>
            <person name="Tapia R."/>
            <person name="Han C."/>
            <person name="Bruce D."/>
            <person name="Goodwin L."/>
            <person name="Pati A."/>
            <person name="Chen A."/>
            <person name="Palaniappan K."/>
            <person name="Land M."/>
            <person name="Hauser L."/>
            <person name="Chang Y.J."/>
            <person name="Jeffries C.D."/>
            <person name="Detter J.C."/>
            <person name="Rohde M."/>
            <person name="Brambilla E."/>
            <person name="Spring S."/>
            <person name="Goker M."/>
            <person name="Sikorski J."/>
            <person name="Woyke T."/>
            <person name="Bristow J."/>
            <person name="Eisen J.A."/>
            <person name="Markowitz V."/>
            <person name="Hugenholtz P."/>
            <person name="Klenk H.P."/>
            <person name="Kyrpides N.C."/>
        </authorList>
    </citation>
    <scope>NUCLEOTIDE SEQUENCE [LARGE SCALE GENOMIC DNA]</scope>
    <source>
        <strain evidence="17">DSM 11293 / JCM 15392 / SEBR 4228</strain>
    </source>
</reference>
<comment type="function">
    <text evidence="13">Catalyzes the initial step of the lipid cycle reactions in the biosynthesis of the cell wall peptidoglycan: transfers peptidoglycan precursor phospho-MurNAc-pentapeptide from UDP-MurNAc-pentapeptide onto the lipid carrier undecaprenyl phosphate, yielding undecaprenyl-pyrophosphoryl-MurNAc-pentapeptide, known as lipid I.</text>
</comment>
<dbReference type="InterPro" id="IPR003524">
    <property type="entry name" value="PNAcMuramoyl-5peptid_Trfase"/>
</dbReference>
<feature type="transmembrane region" description="Helical" evidence="13">
    <location>
        <begin position="134"/>
        <end position="152"/>
    </location>
</feature>
<comment type="pathway">
    <text evidence="13">Cell wall biogenesis; peptidoglycan biosynthesis.</text>
</comment>
<dbReference type="KEGG" id="ssm:Spirs_1548"/>
<keyword evidence="13 15" id="KW-0460">Magnesium</keyword>
<dbReference type="InterPro" id="IPR000715">
    <property type="entry name" value="Glycosyl_transferase_4"/>
</dbReference>
<dbReference type="PROSITE" id="PS01348">
    <property type="entry name" value="MRAY_2"/>
    <property type="match status" value="1"/>
</dbReference>
<evidence type="ECO:0000256" key="4">
    <source>
        <dbReference type="ARBA" id="ARBA00022618"/>
    </source>
</evidence>
<comment type="similarity">
    <text evidence="2 13">Belongs to the glycosyltransferase 4 family. MraY subfamily.</text>
</comment>